<evidence type="ECO:0000313" key="2">
    <source>
        <dbReference type="Proteomes" id="UP001265700"/>
    </source>
</evidence>
<organism evidence="1 2">
    <name type="scientific">Hydrogenophaga palleronii</name>
    <dbReference type="NCBI Taxonomy" id="65655"/>
    <lineage>
        <taxon>Bacteria</taxon>
        <taxon>Pseudomonadati</taxon>
        <taxon>Pseudomonadota</taxon>
        <taxon>Betaproteobacteria</taxon>
        <taxon>Burkholderiales</taxon>
        <taxon>Comamonadaceae</taxon>
        <taxon>Hydrogenophaga</taxon>
    </lineage>
</organism>
<accession>A0ABU1WMU6</accession>
<reference evidence="1 2" key="1">
    <citation type="submission" date="2023-07" db="EMBL/GenBank/DDBJ databases">
        <title>Sorghum-associated microbial communities from plants grown in Nebraska, USA.</title>
        <authorList>
            <person name="Schachtman D."/>
        </authorList>
    </citation>
    <scope>NUCLEOTIDE SEQUENCE [LARGE SCALE GENOMIC DNA]</scope>
    <source>
        <strain evidence="1 2">4249</strain>
    </source>
</reference>
<name>A0ABU1WMU6_9BURK</name>
<proteinExistence type="predicted"/>
<sequence>MIVATADRLLAIEILACQDSVGATMRVGEGRHMRDEHAKRL</sequence>
<gene>
    <name evidence="1" type="ORF">J2W49_002584</name>
</gene>
<comment type="caution">
    <text evidence="1">The sequence shown here is derived from an EMBL/GenBank/DDBJ whole genome shotgun (WGS) entry which is preliminary data.</text>
</comment>
<dbReference type="Proteomes" id="UP001265700">
    <property type="component" value="Unassembled WGS sequence"/>
</dbReference>
<dbReference type="EMBL" id="JAVDWU010000005">
    <property type="protein sequence ID" value="MDR7150621.1"/>
    <property type="molecule type" value="Genomic_DNA"/>
</dbReference>
<keyword evidence="2" id="KW-1185">Reference proteome</keyword>
<dbReference type="RefSeq" id="WP_310316435.1">
    <property type="nucleotide sequence ID" value="NZ_JAVDWU010000005.1"/>
</dbReference>
<evidence type="ECO:0000313" key="1">
    <source>
        <dbReference type="EMBL" id="MDR7150621.1"/>
    </source>
</evidence>
<protein>
    <submittedName>
        <fullName evidence="1">Uncharacterized protein</fullName>
    </submittedName>
</protein>